<dbReference type="AlphaFoldDB" id="A0A2K3JZK6"/>
<feature type="non-terminal residue" evidence="2">
    <location>
        <position position="66"/>
    </location>
</feature>
<accession>A0A2K3JZK6</accession>
<feature type="compositionally biased region" description="Low complexity" evidence="1">
    <location>
        <begin position="37"/>
        <end position="60"/>
    </location>
</feature>
<reference evidence="2 3" key="1">
    <citation type="journal article" date="2014" name="Am. J. Bot.">
        <title>Genome assembly and annotation for red clover (Trifolium pratense; Fabaceae).</title>
        <authorList>
            <person name="Istvanek J."/>
            <person name="Jaros M."/>
            <person name="Krenek A."/>
            <person name="Repkova J."/>
        </authorList>
    </citation>
    <scope>NUCLEOTIDE SEQUENCE [LARGE SCALE GENOMIC DNA]</scope>
    <source>
        <strain evidence="3">cv. Tatra</strain>
        <tissue evidence="2">Young leaves</tissue>
    </source>
</reference>
<feature type="region of interest" description="Disordered" evidence="1">
    <location>
        <begin position="30"/>
        <end position="66"/>
    </location>
</feature>
<comment type="caution">
    <text evidence="2">The sequence shown here is derived from an EMBL/GenBank/DDBJ whole genome shotgun (WGS) entry which is preliminary data.</text>
</comment>
<evidence type="ECO:0000313" key="2">
    <source>
        <dbReference type="EMBL" id="PNX59454.1"/>
    </source>
</evidence>
<sequence>MGDQPVTRADFDDLATMVKALSDKLTTLTTKGDDVANNNRNYNSNKNNNNNRNGDNNRNNPSTDDS</sequence>
<evidence type="ECO:0000313" key="3">
    <source>
        <dbReference type="Proteomes" id="UP000236291"/>
    </source>
</evidence>
<proteinExistence type="predicted"/>
<evidence type="ECO:0000256" key="1">
    <source>
        <dbReference type="SAM" id="MobiDB-lite"/>
    </source>
</evidence>
<reference evidence="2 3" key="2">
    <citation type="journal article" date="2017" name="Front. Plant Sci.">
        <title>Gene Classification and Mining of Molecular Markers Useful in Red Clover (Trifolium pratense) Breeding.</title>
        <authorList>
            <person name="Istvanek J."/>
            <person name="Dluhosova J."/>
            <person name="Dluhos P."/>
            <person name="Patkova L."/>
            <person name="Nedelnik J."/>
            <person name="Repkova J."/>
        </authorList>
    </citation>
    <scope>NUCLEOTIDE SEQUENCE [LARGE SCALE GENOMIC DNA]</scope>
    <source>
        <strain evidence="3">cv. Tatra</strain>
        <tissue evidence="2">Young leaves</tissue>
    </source>
</reference>
<protein>
    <submittedName>
        <fullName evidence="2">Uncharacterized protein</fullName>
    </submittedName>
</protein>
<name>A0A2K3JZK6_TRIPR</name>
<dbReference type="Proteomes" id="UP000236291">
    <property type="component" value="Unassembled WGS sequence"/>
</dbReference>
<organism evidence="2 3">
    <name type="scientific">Trifolium pratense</name>
    <name type="common">Red clover</name>
    <dbReference type="NCBI Taxonomy" id="57577"/>
    <lineage>
        <taxon>Eukaryota</taxon>
        <taxon>Viridiplantae</taxon>
        <taxon>Streptophyta</taxon>
        <taxon>Embryophyta</taxon>
        <taxon>Tracheophyta</taxon>
        <taxon>Spermatophyta</taxon>
        <taxon>Magnoliopsida</taxon>
        <taxon>eudicotyledons</taxon>
        <taxon>Gunneridae</taxon>
        <taxon>Pentapetalae</taxon>
        <taxon>rosids</taxon>
        <taxon>fabids</taxon>
        <taxon>Fabales</taxon>
        <taxon>Fabaceae</taxon>
        <taxon>Papilionoideae</taxon>
        <taxon>50 kb inversion clade</taxon>
        <taxon>NPAAA clade</taxon>
        <taxon>Hologalegina</taxon>
        <taxon>IRL clade</taxon>
        <taxon>Trifolieae</taxon>
        <taxon>Trifolium</taxon>
    </lineage>
</organism>
<gene>
    <name evidence="2" type="ORF">L195_g059697</name>
</gene>
<dbReference type="EMBL" id="ASHM01132151">
    <property type="protein sequence ID" value="PNX59454.1"/>
    <property type="molecule type" value="Genomic_DNA"/>
</dbReference>